<keyword evidence="4 6" id="KW-0408">Iron</keyword>
<dbReference type="InterPro" id="IPR001128">
    <property type="entry name" value="Cyt_P450"/>
</dbReference>
<dbReference type="GeneID" id="85328804"/>
<evidence type="ECO:0000256" key="5">
    <source>
        <dbReference type="ARBA" id="ARBA00023033"/>
    </source>
</evidence>
<dbReference type="Gene3D" id="1.10.630.10">
    <property type="entry name" value="Cytochrome P450"/>
    <property type="match status" value="1"/>
</dbReference>
<sequence length="364" mass="39564">MVDAIALIFGVHQTTVDKLLGRDGMHPSIMAPMEYVFKLTLVDNDAGGIPALWGEHNPEFDDNVTPLMMLGVLPSVLARRAYRARTRIAAALERYFSARHDGAAGVSAFVRERSRLLRSYGVDDGELARNETAITLVATSNAVATLFWCLAELFARPDLLRDVRAEVARAVAVQGEGRRATVPAAGLEARVPLLASAYREAIRLASQSVASRRVLRDTVVSAGAGGPSYLLRAGTDVFLPAKQVHRDRAVWGADAERFDARRFLARAHGGGASDDVLRLRRAAFVPFGGGKHLCPGRHFVFVENLATMAALALGFELDGLDAARLQMAESRRGETAKPVPGMAGGPVVLRRRKGWEDVVWEFSW</sequence>
<evidence type="ECO:0000313" key="8">
    <source>
        <dbReference type="EMBL" id="KAK0718612.1"/>
    </source>
</evidence>
<keyword evidence="7" id="KW-0560">Oxidoreductase</keyword>
<dbReference type="GO" id="GO:0016705">
    <property type="term" value="F:oxidoreductase activity, acting on paired donors, with incorporation or reduction of molecular oxygen"/>
    <property type="evidence" value="ECO:0007669"/>
    <property type="project" value="InterPro"/>
</dbReference>
<keyword evidence="9" id="KW-1185">Reference proteome</keyword>
<evidence type="ECO:0000256" key="4">
    <source>
        <dbReference type="ARBA" id="ARBA00023004"/>
    </source>
</evidence>
<organism evidence="8 9">
    <name type="scientific">Lasiosphaeria miniovina</name>
    <dbReference type="NCBI Taxonomy" id="1954250"/>
    <lineage>
        <taxon>Eukaryota</taxon>
        <taxon>Fungi</taxon>
        <taxon>Dikarya</taxon>
        <taxon>Ascomycota</taxon>
        <taxon>Pezizomycotina</taxon>
        <taxon>Sordariomycetes</taxon>
        <taxon>Sordariomycetidae</taxon>
        <taxon>Sordariales</taxon>
        <taxon>Lasiosphaeriaceae</taxon>
        <taxon>Lasiosphaeria</taxon>
    </lineage>
</organism>
<name>A0AA40DYQ8_9PEZI</name>
<comment type="similarity">
    <text evidence="2 7">Belongs to the cytochrome P450 family.</text>
</comment>
<dbReference type="RefSeq" id="XP_060297405.1">
    <property type="nucleotide sequence ID" value="XM_060445534.1"/>
</dbReference>
<proteinExistence type="inferred from homology"/>
<keyword evidence="3 6" id="KW-0479">Metal-binding</keyword>
<evidence type="ECO:0000313" key="9">
    <source>
        <dbReference type="Proteomes" id="UP001172101"/>
    </source>
</evidence>
<dbReference type="GO" id="GO:0005506">
    <property type="term" value="F:iron ion binding"/>
    <property type="evidence" value="ECO:0007669"/>
    <property type="project" value="InterPro"/>
</dbReference>
<dbReference type="PANTHER" id="PTHR47582:SF1">
    <property type="entry name" value="P450, PUTATIVE (EUROFUNG)-RELATED"/>
    <property type="match status" value="1"/>
</dbReference>
<dbReference type="PANTHER" id="PTHR47582">
    <property type="entry name" value="P450, PUTATIVE (EUROFUNG)-RELATED"/>
    <property type="match status" value="1"/>
</dbReference>
<dbReference type="InterPro" id="IPR017972">
    <property type="entry name" value="Cyt_P450_CS"/>
</dbReference>
<dbReference type="AlphaFoldDB" id="A0AA40DYQ8"/>
<evidence type="ECO:0000256" key="7">
    <source>
        <dbReference type="RuleBase" id="RU000461"/>
    </source>
</evidence>
<gene>
    <name evidence="8" type="ORF">B0T26DRAFT_752516</name>
</gene>
<protein>
    <submittedName>
        <fullName evidence="8">Cytochrome P450</fullName>
    </submittedName>
</protein>
<evidence type="ECO:0000256" key="6">
    <source>
        <dbReference type="PIRSR" id="PIRSR602403-1"/>
    </source>
</evidence>
<dbReference type="EMBL" id="JAUIRO010000004">
    <property type="protein sequence ID" value="KAK0718612.1"/>
    <property type="molecule type" value="Genomic_DNA"/>
</dbReference>
<keyword evidence="6 7" id="KW-0349">Heme</keyword>
<dbReference type="GO" id="GO:0004497">
    <property type="term" value="F:monooxygenase activity"/>
    <property type="evidence" value="ECO:0007669"/>
    <property type="project" value="UniProtKB-KW"/>
</dbReference>
<dbReference type="PRINTS" id="PR00465">
    <property type="entry name" value="EP450IV"/>
</dbReference>
<reference evidence="8" key="1">
    <citation type="submission" date="2023-06" db="EMBL/GenBank/DDBJ databases">
        <title>Genome-scale phylogeny and comparative genomics of the fungal order Sordariales.</title>
        <authorList>
            <consortium name="Lawrence Berkeley National Laboratory"/>
            <person name="Hensen N."/>
            <person name="Bonometti L."/>
            <person name="Westerberg I."/>
            <person name="Brannstrom I.O."/>
            <person name="Guillou S."/>
            <person name="Cros-Aarteil S."/>
            <person name="Calhoun S."/>
            <person name="Haridas S."/>
            <person name="Kuo A."/>
            <person name="Mondo S."/>
            <person name="Pangilinan J."/>
            <person name="Riley R."/>
            <person name="LaButti K."/>
            <person name="Andreopoulos B."/>
            <person name="Lipzen A."/>
            <person name="Chen C."/>
            <person name="Yanf M."/>
            <person name="Daum C."/>
            <person name="Ng V."/>
            <person name="Clum A."/>
            <person name="Steindorff A."/>
            <person name="Ohm R."/>
            <person name="Martin F."/>
            <person name="Silar P."/>
            <person name="Natvig D."/>
            <person name="Lalanne C."/>
            <person name="Gautier V."/>
            <person name="Ament-velasquez S.L."/>
            <person name="Kruys A."/>
            <person name="Hutchinson M.I."/>
            <person name="Powell A.J."/>
            <person name="Barry K."/>
            <person name="Miller A.N."/>
            <person name="Grigoriev I.V."/>
            <person name="Debuchy R."/>
            <person name="Gladieux P."/>
            <person name="Thoren M.H."/>
            <person name="Johannesson H."/>
        </authorList>
    </citation>
    <scope>NUCLEOTIDE SEQUENCE</scope>
    <source>
        <strain evidence="8">SMH2392-1A</strain>
    </source>
</reference>
<evidence type="ECO:0000256" key="1">
    <source>
        <dbReference type="ARBA" id="ARBA00001971"/>
    </source>
</evidence>
<dbReference type="InterPro" id="IPR053007">
    <property type="entry name" value="CYP450_monoxygenase_sec-met"/>
</dbReference>
<accession>A0AA40DYQ8</accession>
<dbReference type="GO" id="GO:0020037">
    <property type="term" value="F:heme binding"/>
    <property type="evidence" value="ECO:0007669"/>
    <property type="project" value="InterPro"/>
</dbReference>
<dbReference type="SUPFAM" id="SSF48264">
    <property type="entry name" value="Cytochrome P450"/>
    <property type="match status" value="1"/>
</dbReference>
<comment type="caution">
    <text evidence="8">The sequence shown here is derived from an EMBL/GenBank/DDBJ whole genome shotgun (WGS) entry which is preliminary data.</text>
</comment>
<dbReference type="Proteomes" id="UP001172101">
    <property type="component" value="Unassembled WGS sequence"/>
</dbReference>
<evidence type="ECO:0000256" key="2">
    <source>
        <dbReference type="ARBA" id="ARBA00010617"/>
    </source>
</evidence>
<dbReference type="InterPro" id="IPR036396">
    <property type="entry name" value="Cyt_P450_sf"/>
</dbReference>
<evidence type="ECO:0000256" key="3">
    <source>
        <dbReference type="ARBA" id="ARBA00022723"/>
    </source>
</evidence>
<keyword evidence="5 7" id="KW-0503">Monooxygenase</keyword>
<feature type="binding site" description="axial binding residue" evidence="6">
    <location>
        <position position="294"/>
    </location>
    <ligand>
        <name>heme</name>
        <dbReference type="ChEBI" id="CHEBI:30413"/>
    </ligand>
    <ligandPart>
        <name>Fe</name>
        <dbReference type="ChEBI" id="CHEBI:18248"/>
    </ligandPart>
</feature>
<comment type="cofactor">
    <cofactor evidence="1 6">
        <name>heme</name>
        <dbReference type="ChEBI" id="CHEBI:30413"/>
    </cofactor>
</comment>
<dbReference type="InterPro" id="IPR002403">
    <property type="entry name" value="Cyt_P450_E_grp-IV"/>
</dbReference>
<dbReference type="Pfam" id="PF00067">
    <property type="entry name" value="p450"/>
    <property type="match status" value="1"/>
</dbReference>
<dbReference type="PROSITE" id="PS00086">
    <property type="entry name" value="CYTOCHROME_P450"/>
    <property type="match status" value="1"/>
</dbReference>